<evidence type="ECO:0000313" key="6">
    <source>
        <dbReference type="EMBL" id="ABR43292.1"/>
    </source>
</evidence>
<dbReference type="InterPro" id="IPR036259">
    <property type="entry name" value="MFS_trans_sf"/>
</dbReference>
<dbReference type="SUPFAM" id="SSF103473">
    <property type="entry name" value="MFS general substrate transporter"/>
    <property type="match status" value="1"/>
</dbReference>
<feature type="domain" description="Major facilitator superfamily (MFS) profile" evidence="5">
    <location>
        <begin position="17"/>
        <end position="149"/>
    </location>
</feature>
<keyword evidence="7" id="KW-1185">Reference proteome</keyword>
<feature type="transmembrane region" description="Helical" evidence="4">
    <location>
        <begin position="104"/>
        <end position="121"/>
    </location>
</feature>
<keyword evidence="2 4" id="KW-1133">Transmembrane helix</keyword>
<dbReference type="InterPro" id="IPR020846">
    <property type="entry name" value="MFS_dom"/>
</dbReference>
<dbReference type="eggNOG" id="COG2271">
    <property type="taxonomic scope" value="Bacteria"/>
</dbReference>
<dbReference type="GO" id="GO:0005886">
    <property type="term" value="C:plasma membrane"/>
    <property type="evidence" value="ECO:0007669"/>
    <property type="project" value="TreeGrafter"/>
</dbReference>
<organism evidence="6 7">
    <name type="scientific">Parabacteroides distasonis (strain ATCC 8503 / DSM 20701 / CIP 104284 / JCM 5825 / NCTC 11152)</name>
    <dbReference type="NCBI Taxonomy" id="435591"/>
    <lineage>
        <taxon>Bacteria</taxon>
        <taxon>Pseudomonadati</taxon>
        <taxon>Bacteroidota</taxon>
        <taxon>Bacteroidia</taxon>
        <taxon>Bacteroidales</taxon>
        <taxon>Tannerellaceae</taxon>
        <taxon>Parabacteroides</taxon>
    </lineage>
</organism>
<dbReference type="GO" id="GO:0022857">
    <property type="term" value="F:transmembrane transporter activity"/>
    <property type="evidence" value="ECO:0007669"/>
    <property type="project" value="InterPro"/>
</dbReference>
<dbReference type="Proteomes" id="UP000000566">
    <property type="component" value="Chromosome"/>
</dbReference>
<reference evidence="6 7" key="1">
    <citation type="journal article" date="2007" name="PLoS Biol.">
        <title>Evolution of symbiotic bacteria in the distal human intestine.</title>
        <authorList>
            <person name="Xu J."/>
            <person name="Mahowald M.A."/>
            <person name="Ley R.E."/>
            <person name="Lozupone C.A."/>
            <person name="Hamady M."/>
            <person name="Martens E.C."/>
            <person name="Henrissat B."/>
            <person name="Coutinho P.M."/>
            <person name="Minx P."/>
            <person name="Latreille P."/>
            <person name="Cordum H."/>
            <person name="Van Brunt A."/>
            <person name="Kim K."/>
            <person name="Fulton R.S."/>
            <person name="Fulton L.A."/>
            <person name="Clifton S.W."/>
            <person name="Wilson R.K."/>
            <person name="Knight R.D."/>
            <person name="Gordon J.I."/>
        </authorList>
    </citation>
    <scope>NUCLEOTIDE SEQUENCE [LARGE SCALE GENOMIC DNA]</scope>
    <source>
        <strain evidence="7">ATCC 8503 / DSM 20701 / CIP 104284 / JCM 5825 / NCTC 11152</strain>
    </source>
</reference>
<dbReference type="Gene3D" id="1.20.1250.20">
    <property type="entry name" value="MFS general substrate transporter like domains"/>
    <property type="match status" value="1"/>
</dbReference>
<dbReference type="InterPro" id="IPR011701">
    <property type="entry name" value="MFS"/>
</dbReference>
<keyword evidence="1 4" id="KW-0812">Transmembrane</keyword>
<evidence type="ECO:0000259" key="5">
    <source>
        <dbReference type="PROSITE" id="PS50850"/>
    </source>
</evidence>
<dbReference type="STRING" id="435591.BDI_1537"/>
<gene>
    <name evidence="6" type="ordered locus">BDI_1537</name>
</gene>
<feature type="transmembrane region" description="Helical" evidence="4">
    <location>
        <begin position="79"/>
        <end position="98"/>
    </location>
</feature>
<proteinExistence type="predicted"/>
<dbReference type="KEGG" id="pdi:BDI_1537"/>
<keyword evidence="3 4" id="KW-0472">Membrane</keyword>
<accession>A6LC78</accession>
<dbReference type="PaxDb" id="435591-BDI_1537"/>
<evidence type="ECO:0000313" key="7">
    <source>
        <dbReference type="Proteomes" id="UP000000566"/>
    </source>
</evidence>
<protein>
    <submittedName>
        <fullName evidence="6">Putative fosmidomycin resistance protein</fullName>
    </submittedName>
</protein>
<dbReference type="PROSITE" id="PS50850">
    <property type="entry name" value="MFS"/>
    <property type="match status" value="1"/>
</dbReference>
<evidence type="ECO:0000256" key="1">
    <source>
        <dbReference type="ARBA" id="ARBA00022692"/>
    </source>
</evidence>
<dbReference type="HOGENOM" id="CLU_097930_1_0_10"/>
<evidence type="ECO:0000256" key="3">
    <source>
        <dbReference type="ARBA" id="ARBA00023136"/>
    </source>
</evidence>
<evidence type="ECO:0000256" key="2">
    <source>
        <dbReference type="ARBA" id="ARBA00022989"/>
    </source>
</evidence>
<feature type="transmembrane region" description="Helical" evidence="4">
    <location>
        <begin position="46"/>
        <end position="67"/>
    </location>
</feature>
<dbReference type="Pfam" id="PF07690">
    <property type="entry name" value="MFS_1"/>
    <property type="match status" value="1"/>
</dbReference>
<dbReference type="AlphaFoldDB" id="A6LC78"/>
<dbReference type="PANTHER" id="PTHR43129">
    <property type="entry name" value="FOSMIDOMYCIN RESISTANCE PROTEIN"/>
    <property type="match status" value="1"/>
</dbReference>
<dbReference type="PANTHER" id="PTHR43129:SF1">
    <property type="entry name" value="FOSMIDOMYCIN RESISTANCE PROTEIN"/>
    <property type="match status" value="1"/>
</dbReference>
<sequence>MEQVPKQQPVNKTAFRVLVALSVTHCLNDSLQSVISAVYPLFKDDLALSFAQIGLITLVYQLSASVFQPITGLVFDKRPVAWSLPIGMSFTLVGLLNLAFSSTLHWVLISVFLIGIGSSVLHPEASRITSLASGGRRGLAQSLFQVGGN</sequence>
<evidence type="ECO:0000256" key="4">
    <source>
        <dbReference type="SAM" id="Phobius"/>
    </source>
</evidence>
<name>A6LC78_PARD8</name>
<dbReference type="EMBL" id="CP000140">
    <property type="protein sequence ID" value="ABR43292.1"/>
    <property type="molecule type" value="Genomic_DNA"/>
</dbReference>